<reference evidence="2" key="1">
    <citation type="submission" date="2020-06" db="EMBL/GenBank/DDBJ databases">
        <title>Stable isotope informed genome-resolved metagenomics uncovers potential trophic interactions in rhizosphere soil.</title>
        <authorList>
            <person name="Starr E.P."/>
            <person name="Shi S."/>
            <person name="Blazewicz S.J."/>
            <person name="Koch B.J."/>
            <person name="Probst A.J."/>
            <person name="Hungate B.A."/>
            <person name="Pett-Ridge J."/>
            <person name="Firestone M.K."/>
            <person name="Banfield J.F."/>
        </authorList>
    </citation>
    <scope>NUCLEOTIDE SEQUENCE</scope>
    <source>
        <strain evidence="2">YM_69_17</strain>
    </source>
</reference>
<evidence type="ECO:0000313" key="2">
    <source>
        <dbReference type="EMBL" id="MBW8728744.1"/>
    </source>
</evidence>
<dbReference type="Gene3D" id="6.20.450.20">
    <property type="match status" value="1"/>
</dbReference>
<gene>
    <name evidence="2" type="ORF">JF625_26805</name>
</gene>
<evidence type="ECO:0000259" key="1">
    <source>
        <dbReference type="Pfam" id="PF01402"/>
    </source>
</evidence>
<dbReference type="AlphaFoldDB" id="A0A952FUB2"/>
<accession>A0A952FUB2</accession>
<name>A0A952FUB2_9PROT</name>
<dbReference type="PANTHER" id="PTHR40688:SF2">
    <property type="entry name" value="RIBBON-HELIX-HELIX PROTEIN COPG DOMAIN-CONTAINING PROTEIN"/>
    <property type="match status" value="1"/>
</dbReference>
<protein>
    <submittedName>
        <fullName evidence="2">CopG family ribbon-helix-helix protein</fullName>
    </submittedName>
</protein>
<dbReference type="Pfam" id="PF01402">
    <property type="entry name" value="RHH_1"/>
    <property type="match status" value="1"/>
</dbReference>
<feature type="domain" description="Ribbon-helix-helix protein CopG" evidence="1">
    <location>
        <begin position="6"/>
        <end position="32"/>
    </location>
</feature>
<dbReference type="InterPro" id="IPR052991">
    <property type="entry name" value="Non-func_TypeII_TA_Antitoxin"/>
</dbReference>
<dbReference type="InterPro" id="IPR002145">
    <property type="entry name" value="CopG"/>
</dbReference>
<dbReference type="EMBL" id="JAEKLZ010000449">
    <property type="protein sequence ID" value="MBW8728744.1"/>
    <property type="molecule type" value="Genomic_DNA"/>
</dbReference>
<dbReference type="Gene3D" id="1.10.1220.10">
    <property type="entry name" value="Met repressor-like"/>
    <property type="match status" value="1"/>
</dbReference>
<dbReference type="InterPro" id="IPR013321">
    <property type="entry name" value="Arc_rbn_hlx_hlx"/>
</dbReference>
<sequence>MAASTTVTIRLDADVIEKLNCIARETGRSRSRLAAQAVAVFVDRELQVVDGVRRGLADMQAGRLVPHEEVMAEGRAIIAAAKDRRRR</sequence>
<proteinExistence type="predicted"/>
<organism evidence="2 3">
    <name type="scientific">Inquilinus limosus</name>
    <dbReference type="NCBI Taxonomy" id="171674"/>
    <lineage>
        <taxon>Bacteria</taxon>
        <taxon>Pseudomonadati</taxon>
        <taxon>Pseudomonadota</taxon>
        <taxon>Alphaproteobacteria</taxon>
        <taxon>Rhodospirillales</taxon>
        <taxon>Rhodospirillaceae</taxon>
        <taxon>Inquilinus</taxon>
    </lineage>
</organism>
<dbReference type="InterPro" id="IPR010985">
    <property type="entry name" value="Ribbon_hlx_hlx"/>
</dbReference>
<comment type="caution">
    <text evidence="2">The sequence shown here is derived from an EMBL/GenBank/DDBJ whole genome shotgun (WGS) entry which is preliminary data.</text>
</comment>
<dbReference type="CDD" id="cd22233">
    <property type="entry name" value="RHH_CopAso-like"/>
    <property type="match status" value="1"/>
</dbReference>
<dbReference type="SUPFAM" id="SSF47598">
    <property type="entry name" value="Ribbon-helix-helix"/>
    <property type="match status" value="1"/>
</dbReference>
<dbReference type="PANTHER" id="PTHR40688">
    <property type="match status" value="1"/>
</dbReference>
<dbReference type="Proteomes" id="UP000700706">
    <property type="component" value="Unassembled WGS sequence"/>
</dbReference>
<evidence type="ECO:0000313" key="3">
    <source>
        <dbReference type="Proteomes" id="UP000700706"/>
    </source>
</evidence>
<dbReference type="GO" id="GO:0006355">
    <property type="term" value="P:regulation of DNA-templated transcription"/>
    <property type="evidence" value="ECO:0007669"/>
    <property type="project" value="InterPro"/>
</dbReference>